<accession>A0A3A1V2E1</accession>
<comment type="caution">
    <text evidence="1">The sequence shown here is derived from an EMBL/GenBank/DDBJ whole genome shotgun (WGS) entry which is preliminary data.</text>
</comment>
<evidence type="ECO:0000313" key="2">
    <source>
        <dbReference type="Proteomes" id="UP000266482"/>
    </source>
</evidence>
<sequence length="466" mass="49063">MLGEEGVSEVAATWIWRGEGEPFLLVGTADGSASPLPDKARQGDAVMAGSVSLEVPLAASHGVWVLNEGAGSAARMSADTKRRLWKRAGISCNAEKPLPARVYAVTIVNQEPWRFERIGRGRPPRLGDDGWPEEEAQRRAARAAARALYALGLDIGEAEVALSDGGRAIVLDARPLAADSAAGEAALEAFAARYAAADAGGGGGRILIGADPEFALLTPAGKLAPASRFFGEGAAGATGADAMVVGRRVIYPVAELRPAPAETPAALAANVRRLLARAAVRVSDPALRWVAGAMPLPGLALGGHIHISGAPLTGRLLRLLDSCAAYPLALVEDPAGRGRRPRYGALGDVRLQPHGGFEYRTLPSWLVSPAAAKAAFALALLCAREAMRMPRVPAREERYAEAYYAGDRTELAGCLDEVAAAIAATESYPALAQYIEPLFDAARRGKTWDESADIRAKWRIPQPKLQ</sequence>
<dbReference type="EMBL" id="QXQA01000004">
    <property type="protein sequence ID" value="RIX53582.1"/>
    <property type="molecule type" value="Genomic_DNA"/>
</dbReference>
<dbReference type="Proteomes" id="UP000266482">
    <property type="component" value="Unassembled WGS sequence"/>
</dbReference>
<organism evidence="1 2">
    <name type="scientific">Paenibacillus nanensis</name>
    <dbReference type="NCBI Taxonomy" id="393251"/>
    <lineage>
        <taxon>Bacteria</taxon>
        <taxon>Bacillati</taxon>
        <taxon>Bacillota</taxon>
        <taxon>Bacilli</taxon>
        <taxon>Bacillales</taxon>
        <taxon>Paenibacillaceae</taxon>
        <taxon>Paenibacillus</taxon>
    </lineage>
</organism>
<protein>
    <recommendedName>
        <fullName evidence="3">PhiEco32-like amidoligase-type 2 protein</fullName>
    </recommendedName>
</protein>
<evidence type="ECO:0008006" key="3">
    <source>
        <dbReference type="Google" id="ProtNLM"/>
    </source>
</evidence>
<evidence type="ECO:0000313" key="1">
    <source>
        <dbReference type="EMBL" id="RIX53582.1"/>
    </source>
</evidence>
<keyword evidence="2" id="KW-1185">Reference proteome</keyword>
<dbReference type="Pfam" id="PF14395">
    <property type="entry name" value="COOH-NH2_lig"/>
    <property type="match status" value="1"/>
</dbReference>
<reference evidence="1 2" key="1">
    <citation type="submission" date="2018-09" db="EMBL/GenBank/DDBJ databases">
        <title>Paenibacillus aracenensis nov. sp. isolated from a cave in southern Spain.</title>
        <authorList>
            <person name="Jurado V."/>
            <person name="Gutierrez-Patricio S."/>
            <person name="Gonzalez-Pimentel J.L."/>
            <person name="Miller A.Z."/>
            <person name="Laiz L."/>
            <person name="Saiz-Jimenez C."/>
        </authorList>
    </citation>
    <scope>NUCLEOTIDE SEQUENCE [LARGE SCALE GENOMIC DNA]</scope>
    <source>
        <strain evidence="1 2">DSM 22867</strain>
    </source>
</reference>
<dbReference type="InterPro" id="IPR025681">
    <property type="entry name" value="COOH-NH2_lig"/>
</dbReference>
<proteinExistence type="predicted"/>
<name>A0A3A1V2E1_9BACL</name>
<dbReference type="AlphaFoldDB" id="A0A3A1V2E1"/>
<gene>
    <name evidence="1" type="ORF">D3P08_09105</name>
</gene>
<dbReference type="OrthoDB" id="2078085at2"/>